<comment type="cofactor">
    <cofactor evidence="1">
        <name>Mg(2+)</name>
        <dbReference type="ChEBI" id="CHEBI:18420"/>
    </cofactor>
</comment>
<dbReference type="Gene3D" id="3.90.79.10">
    <property type="entry name" value="Nucleoside Triphosphate Pyrophosphohydrolase"/>
    <property type="match status" value="1"/>
</dbReference>
<evidence type="ECO:0000256" key="1">
    <source>
        <dbReference type="ARBA" id="ARBA00001946"/>
    </source>
</evidence>
<name>A0A139AJU5_GONPJ</name>
<dbReference type="PRINTS" id="PR00502">
    <property type="entry name" value="NUDIXFAMILY"/>
</dbReference>
<dbReference type="Pfam" id="PF00293">
    <property type="entry name" value="NUDIX"/>
    <property type="match status" value="1"/>
</dbReference>
<dbReference type="SUPFAM" id="SSF55811">
    <property type="entry name" value="Nudix"/>
    <property type="match status" value="1"/>
</dbReference>
<dbReference type="InterPro" id="IPR015797">
    <property type="entry name" value="NUDIX_hydrolase-like_dom_sf"/>
</dbReference>
<dbReference type="PANTHER" id="PTHR43222:SF12">
    <property type="entry name" value="NUDIX HYDROLASE"/>
    <property type="match status" value="1"/>
</dbReference>
<dbReference type="PROSITE" id="PS00893">
    <property type="entry name" value="NUDIX_BOX"/>
    <property type="match status" value="1"/>
</dbReference>
<dbReference type="Proteomes" id="UP000070544">
    <property type="component" value="Unassembled WGS sequence"/>
</dbReference>
<accession>A0A139AJU5</accession>
<evidence type="ECO:0000259" key="5">
    <source>
        <dbReference type="PROSITE" id="PS51462"/>
    </source>
</evidence>
<dbReference type="PROSITE" id="PS51462">
    <property type="entry name" value="NUDIX"/>
    <property type="match status" value="1"/>
</dbReference>
<evidence type="ECO:0000256" key="3">
    <source>
        <dbReference type="ARBA" id="ARBA00022842"/>
    </source>
</evidence>
<dbReference type="OrthoDB" id="2104974at2759"/>
<reference evidence="6 7" key="1">
    <citation type="journal article" date="2015" name="Genome Biol. Evol.">
        <title>Phylogenomic analyses indicate that early fungi evolved digesting cell walls of algal ancestors of land plants.</title>
        <authorList>
            <person name="Chang Y."/>
            <person name="Wang S."/>
            <person name="Sekimoto S."/>
            <person name="Aerts A.L."/>
            <person name="Choi C."/>
            <person name="Clum A."/>
            <person name="LaButti K.M."/>
            <person name="Lindquist E.A."/>
            <person name="Yee Ngan C."/>
            <person name="Ohm R.A."/>
            <person name="Salamov A.A."/>
            <person name="Grigoriev I.V."/>
            <person name="Spatafora J.W."/>
            <person name="Berbee M.L."/>
        </authorList>
    </citation>
    <scope>NUCLEOTIDE SEQUENCE [LARGE SCALE GENOMIC DNA]</scope>
    <source>
        <strain evidence="6 7">JEL478</strain>
    </source>
</reference>
<comment type="similarity">
    <text evidence="4">Belongs to the Nudix hydrolase family.</text>
</comment>
<dbReference type="PANTHER" id="PTHR43222">
    <property type="entry name" value="NUDIX HYDROLASE 23"/>
    <property type="match status" value="1"/>
</dbReference>
<dbReference type="InterPro" id="IPR020476">
    <property type="entry name" value="Nudix_hydrolase"/>
</dbReference>
<dbReference type="GO" id="GO:0016787">
    <property type="term" value="F:hydrolase activity"/>
    <property type="evidence" value="ECO:0007669"/>
    <property type="project" value="UniProtKB-KW"/>
</dbReference>
<evidence type="ECO:0000256" key="4">
    <source>
        <dbReference type="RuleBase" id="RU003476"/>
    </source>
</evidence>
<protein>
    <recommendedName>
        <fullName evidence="5">Nudix hydrolase domain-containing protein</fullName>
    </recommendedName>
</protein>
<feature type="domain" description="Nudix hydrolase" evidence="5">
    <location>
        <begin position="40"/>
        <end position="176"/>
    </location>
</feature>
<proteinExistence type="inferred from homology"/>
<evidence type="ECO:0000313" key="7">
    <source>
        <dbReference type="Proteomes" id="UP000070544"/>
    </source>
</evidence>
<gene>
    <name evidence="6" type="ORF">M427DRAFT_269430</name>
</gene>
<dbReference type="InterPro" id="IPR020084">
    <property type="entry name" value="NUDIX_hydrolase_CS"/>
</dbReference>
<dbReference type="InterPro" id="IPR000086">
    <property type="entry name" value="NUDIX_hydrolase_dom"/>
</dbReference>
<organism evidence="6 7">
    <name type="scientific">Gonapodya prolifera (strain JEL478)</name>
    <name type="common">Monoblepharis prolifera</name>
    <dbReference type="NCBI Taxonomy" id="1344416"/>
    <lineage>
        <taxon>Eukaryota</taxon>
        <taxon>Fungi</taxon>
        <taxon>Fungi incertae sedis</taxon>
        <taxon>Chytridiomycota</taxon>
        <taxon>Chytridiomycota incertae sedis</taxon>
        <taxon>Monoblepharidomycetes</taxon>
        <taxon>Monoblepharidales</taxon>
        <taxon>Gonapodyaceae</taxon>
        <taxon>Gonapodya</taxon>
    </lineage>
</organism>
<keyword evidence="3" id="KW-0460">Magnesium</keyword>
<evidence type="ECO:0000313" key="6">
    <source>
        <dbReference type="EMBL" id="KXS17057.1"/>
    </source>
</evidence>
<evidence type="ECO:0000256" key="2">
    <source>
        <dbReference type="ARBA" id="ARBA00022801"/>
    </source>
</evidence>
<dbReference type="AlphaFoldDB" id="A0A139AJU5"/>
<keyword evidence="7" id="KW-1185">Reference proteome</keyword>
<dbReference type="EMBL" id="KQ965749">
    <property type="protein sequence ID" value="KXS17057.1"/>
    <property type="molecule type" value="Genomic_DNA"/>
</dbReference>
<keyword evidence="2 4" id="KW-0378">Hydrolase</keyword>
<sequence>MTQRFFKGSHCTFCGAPFTNRYARYPRDCACGSRSYVNPTTVVQAMVPILSDDDKPPIGLLVIKRGDGRWKGHWALPGGKLEIGETWQEGVVRELYEEAGLETSADEVSILDLRSAQMNPYTNHLVLFGLLKPRKLSDLPPFVPSRECTERKFLEQKHIKDIPYYEEREVIKAWFQTLNQPVAESL</sequence>